<keyword evidence="13" id="KW-1185">Reference proteome</keyword>
<evidence type="ECO:0000259" key="11">
    <source>
        <dbReference type="Pfam" id="PF08263"/>
    </source>
</evidence>
<dbReference type="PANTHER" id="PTHR48063:SF112">
    <property type="entry name" value="RECEPTOR LIKE PROTEIN 30-LIKE"/>
    <property type="match status" value="1"/>
</dbReference>
<feature type="chain" id="PRO_5035293178" description="Leucine-rich repeat-containing N-terminal plant-type domain-containing protein" evidence="10">
    <location>
        <begin position="27"/>
        <end position="447"/>
    </location>
</feature>
<dbReference type="FunFam" id="3.80.10.10:FF:000041">
    <property type="entry name" value="LRR receptor-like serine/threonine-protein kinase ERECTA"/>
    <property type="match status" value="1"/>
</dbReference>
<sequence length="447" mass="49601">MAAAAATLNLLLYLFWISLLFLFSGSLQLCVKEEKKAMLNVRSGLPEVDRLLPPWKGDESCSWQGVGCNNITGHVSNLISMFLTVFPIQARNLRFLYLSLNNISGEIPKNIGNLRNIEQLALDNNQIEAEYHGSVPASLGKLSSLQVLSLFSNRLVGDITEAHFANFTDLINMDISDNNLSVKVIQDWFPPFQAEEILMRSCNLGVGTQISSMATEPNQFKAKRFSQSYERDVATLFRMFQLYKTNSEKHVCQLQTFTNLSYIDNPELCGEPLQTRCSGNSPTIDSRGTDEEEDMHEDDEHGGIWYYIGFAPGIVFGFWGFLEKESKAAEPPGFRQSSSSHQCPNLQLKNVKVRVSDQVGVSVLKAAEGGGGVSRNCAKLERLAGTVKRNANHLHSNGMEGRLDELSHILEISDGDLNILSIGVELGASVFVLEKNEWNKMANGNKV</sequence>
<evidence type="ECO:0000313" key="13">
    <source>
        <dbReference type="Proteomes" id="UP000734854"/>
    </source>
</evidence>
<dbReference type="InterPro" id="IPR046956">
    <property type="entry name" value="RLP23-like"/>
</dbReference>
<evidence type="ECO:0000256" key="8">
    <source>
        <dbReference type="ARBA" id="ARBA00023180"/>
    </source>
</evidence>
<keyword evidence="2" id="KW-0433">Leucine-rich repeat</keyword>
<name>A0A8J5FLY6_ZINOF</name>
<dbReference type="GO" id="GO:0016020">
    <property type="term" value="C:membrane"/>
    <property type="evidence" value="ECO:0007669"/>
    <property type="project" value="UniProtKB-SubCell"/>
</dbReference>
<proteinExistence type="predicted"/>
<evidence type="ECO:0000256" key="10">
    <source>
        <dbReference type="SAM" id="SignalP"/>
    </source>
</evidence>
<evidence type="ECO:0000256" key="6">
    <source>
        <dbReference type="ARBA" id="ARBA00022989"/>
    </source>
</evidence>
<dbReference type="InterPro" id="IPR001611">
    <property type="entry name" value="Leu-rich_rpt"/>
</dbReference>
<keyword evidence="4 10" id="KW-0732">Signal</keyword>
<feature type="signal peptide" evidence="10">
    <location>
        <begin position="1"/>
        <end position="26"/>
    </location>
</feature>
<feature type="region of interest" description="Disordered" evidence="9">
    <location>
        <begin position="274"/>
        <end position="296"/>
    </location>
</feature>
<dbReference type="EMBL" id="JACMSC010000014">
    <property type="protein sequence ID" value="KAG6489698.1"/>
    <property type="molecule type" value="Genomic_DNA"/>
</dbReference>
<evidence type="ECO:0000256" key="9">
    <source>
        <dbReference type="SAM" id="MobiDB-lite"/>
    </source>
</evidence>
<evidence type="ECO:0000256" key="7">
    <source>
        <dbReference type="ARBA" id="ARBA00023136"/>
    </source>
</evidence>
<dbReference type="Pfam" id="PF00560">
    <property type="entry name" value="LRR_1"/>
    <property type="match status" value="1"/>
</dbReference>
<protein>
    <recommendedName>
        <fullName evidence="11">Leucine-rich repeat-containing N-terminal plant-type domain-containing protein</fullName>
    </recommendedName>
</protein>
<dbReference type="SUPFAM" id="SSF52058">
    <property type="entry name" value="L domain-like"/>
    <property type="match status" value="1"/>
</dbReference>
<evidence type="ECO:0000313" key="12">
    <source>
        <dbReference type="EMBL" id="KAG6489698.1"/>
    </source>
</evidence>
<dbReference type="InterPro" id="IPR013210">
    <property type="entry name" value="LRR_N_plant-typ"/>
</dbReference>
<evidence type="ECO:0000256" key="2">
    <source>
        <dbReference type="ARBA" id="ARBA00022614"/>
    </source>
</evidence>
<reference evidence="12 13" key="1">
    <citation type="submission" date="2020-08" db="EMBL/GenBank/DDBJ databases">
        <title>Plant Genome Project.</title>
        <authorList>
            <person name="Zhang R.-G."/>
        </authorList>
    </citation>
    <scope>NUCLEOTIDE SEQUENCE [LARGE SCALE GENOMIC DNA]</scope>
    <source>
        <tissue evidence="12">Rhizome</tissue>
    </source>
</reference>
<dbReference type="Gene3D" id="3.80.10.10">
    <property type="entry name" value="Ribonuclease Inhibitor"/>
    <property type="match status" value="1"/>
</dbReference>
<dbReference type="InterPro" id="IPR032675">
    <property type="entry name" value="LRR_dom_sf"/>
</dbReference>
<accession>A0A8J5FLY6</accession>
<gene>
    <name evidence="12" type="ORF">ZIOFF_050974</name>
</gene>
<dbReference type="Pfam" id="PF08263">
    <property type="entry name" value="LRRNT_2"/>
    <property type="match status" value="1"/>
</dbReference>
<dbReference type="AlphaFoldDB" id="A0A8J5FLY6"/>
<feature type="compositionally biased region" description="Polar residues" evidence="9">
    <location>
        <begin position="275"/>
        <end position="286"/>
    </location>
</feature>
<evidence type="ECO:0000256" key="4">
    <source>
        <dbReference type="ARBA" id="ARBA00022729"/>
    </source>
</evidence>
<feature type="domain" description="Leucine-rich repeat-containing N-terminal plant-type" evidence="11">
    <location>
        <begin position="32"/>
        <end position="69"/>
    </location>
</feature>
<comment type="caution">
    <text evidence="12">The sequence shown here is derived from an EMBL/GenBank/DDBJ whole genome shotgun (WGS) entry which is preliminary data.</text>
</comment>
<keyword evidence="3" id="KW-0812">Transmembrane</keyword>
<evidence type="ECO:0000256" key="3">
    <source>
        <dbReference type="ARBA" id="ARBA00022692"/>
    </source>
</evidence>
<dbReference type="Proteomes" id="UP000734854">
    <property type="component" value="Unassembled WGS sequence"/>
</dbReference>
<evidence type="ECO:0000256" key="1">
    <source>
        <dbReference type="ARBA" id="ARBA00004479"/>
    </source>
</evidence>
<keyword evidence="8" id="KW-0325">Glycoprotein</keyword>
<keyword evidence="5" id="KW-0677">Repeat</keyword>
<keyword evidence="7" id="KW-0472">Membrane</keyword>
<dbReference type="PANTHER" id="PTHR48063">
    <property type="entry name" value="LRR RECEPTOR-LIKE KINASE"/>
    <property type="match status" value="1"/>
</dbReference>
<evidence type="ECO:0000256" key="5">
    <source>
        <dbReference type="ARBA" id="ARBA00022737"/>
    </source>
</evidence>
<keyword evidence="6" id="KW-1133">Transmembrane helix</keyword>
<comment type="subcellular location">
    <subcellularLocation>
        <location evidence="1">Membrane</location>
        <topology evidence="1">Single-pass type I membrane protein</topology>
    </subcellularLocation>
</comment>
<organism evidence="12 13">
    <name type="scientific">Zingiber officinale</name>
    <name type="common">Ginger</name>
    <name type="synonym">Amomum zingiber</name>
    <dbReference type="NCBI Taxonomy" id="94328"/>
    <lineage>
        <taxon>Eukaryota</taxon>
        <taxon>Viridiplantae</taxon>
        <taxon>Streptophyta</taxon>
        <taxon>Embryophyta</taxon>
        <taxon>Tracheophyta</taxon>
        <taxon>Spermatophyta</taxon>
        <taxon>Magnoliopsida</taxon>
        <taxon>Liliopsida</taxon>
        <taxon>Zingiberales</taxon>
        <taxon>Zingiberaceae</taxon>
        <taxon>Zingiber</taxon>
    </lineage>
</organism>